<feature type="compositionally biased region" description="Low complexity" evidence="1">
    <location>
        <begin position="335"/>
        <end position="346"/>
    </location>
</feature>
<feature type="compositionally biased region" description="Basic and acidic residues" evidence="1">
    <location>
        <begin position="365"/>
        <end position="379"/>
    </location>
</feature>
<dbReference type="OrthoDB" id="3946700at2759"/>
<dbReference type="EMBL" id="KZ679262">
    <property type="protein sequence ID" value="PTB41084.1"/>
    <property type="molecule type" value="Genomic_DNA"/>
</dbReference>
<feature type="compositionally biased region" description="Polar residues" evidence="1">
    <location>
        <begin position="236"/>
        <end position="258"/>
    </location>
</feature>
<protein>
    <submittedName>
        <fullName evidence="2">Uncharacterized protein</fullName>
    </submittedName>
</protein>
<evidence type="ECO:0000313" key="3">
    <source>
        <dbReference type="Proteomes" id="UP000240493"/>
    </source>
</evidence>
<proteinExistence type="predicted"/>
<evidence type="ECO:0000313" key="2">
    <source>
        <dbReference type="EMBL" id="PTB41084.1"/>
    </source>
</evidence>
<evidence type="ECO:0000256" key="1">
    <source>
        <dbReference type="SAM" id="MobiDB-lite"/>
    </source>
</evidence>
<name>A0A2T3Z8E4_TRIA4</name>
<sequence>MGLPLFVAPIETDLPAKQAPKHGILSPSHSSIRRATYLERRNRRNPLRRSPEQPTSALGREALRDVTSGGERQRGRLEEQMSSLFGGTWQSVDPPGRAEEGGQEGDLGWWSSDPRPRARHARIAVISNSRRSRSPLPAMIGSVFPGSLISSSRLPPPRLLDGGLERIPFEASTSLDDGPPVATSNRYRSLHRNQSRMYRALLSGRTLPNDRYSRPLPVDGLGDRDRSLSPEGWDTLRSTLTPDPQPPSAGSSFASVAATQGAGPSNPPPTAPELPDETMDPACESGHENSDDEDTYFGYPGYRGIRRAHQRISQLVPEYNLDGPSDGPRARQPESSRSSGPGQSSSDVLANHYSQLLFGQTSHAGSEDERRADRLRPNREGSAGSGPTTHTGDEEWLGMQRIVRNLAAREDIPDEWWAGAGLNRTLPREGPH</sequence>
<accession>A0A2T3Z8E4</accession>
<feature type="region of interest" description="Disordered" evidence="1">
    <location>
        <begin position="207"/>
        <end position="301"/>
    </location>
</feature>
<feature type="region of interest" description="Disordered" evidence="1">
    <location>
        <begin position="15"/>
        <end position="113"/>
    </location>
</feature>
<feature type="region of interest" description="Disordered" evidence="1">
    <location>
        <begin position="170"/>
        <end position="190"/>
    </location>
</feature>
<feature type="region of interest" description="Disordered" evidence="1">
    <location>
        <begin position="359"/>
        <end position="397"/>
    </location>
</feature>
<dbReference type="Proteomes" id="UP000240493">
    <property type="component" value="Unassembled WGS sequence"/>
</dbReference>
<reference evidence="2 3" key="1">
    <citation type="submission" date="2016-07" db="EMBL/GenBank/DDBJ databases">
        <title>Multiple horizontal gene transfer events from other fungi enriched the ability of initially mycotrophic Trichoderma (Ascomycota) to feed on dead plant biomass.</title>
        <authorList>
            <consortium name="DOE Joint Genome Institute"/>
            <person name="Aerts A."/>
            <person name="Atanasova L."/>
            <person name="Chenthamara K."/>
            <person name="Zhang J."/>
            <person name="Grujic M."/>
            <person name="Henrissat B."/>
            <person name="Kuo A."/>
            <person name="Salamov A."/>
            <person name="Lipzen A."/>
            <person name="Labutti K."/>
            <person name="Barry K."/>
            <person name="Miao Y."/>
            <person name="Rahimi M.J."/>
            <person name="Shen Q."/>
            <person name="Grigoriev I.V."/>
            <person name="Kubicek C.P."/>
            <person name="Druzhinina I.S."/>
        </authorList>
    </citation>
    <scope>NUCLEOTIDE SEQUENCE [LARGE SCALE GENOMIC DNA]</scope>
    <source>
        <strain evidence="2 3">CBS 433.97</strain>
    </source>
</reference>
<feature type="region of interest" description="Disordered" evidence="1">
    <location>
        <begin position="317"/>
        <end position="347"/>
    </location>
</feature>
<gene>
    <name evidence="2" type="ORF">M441DRAFT_194509</name>
</gene>
<dbReference type="AlphaFoldDB" id="A0A2T3Z8E4"/>
<organism evidence="2 3">
    <name type="scientific">Trichoderma asperellum (strain ATCC 204424 / CBS 433.97 / NBRC 101777)</name>
    <dbReference type="NCBI Taxonomy" id="1042311"/>
    <lineage>
        <taxon>Eukaryota</taxon>
        <taxon>Fungi</taxon>
        <taxon>Dikarya</taxon>
        <taxon>Ascomycota</taxon>
        <taxon>Pezizomycotina</taxon>
        <taxon>Sordariomycetes</taxon>
        <taxon>Hypocreomycetidae</taxon>
        <taxon>Hypocreales</taxon>
        <taxon>Hypocreaceae</taxon>
        <taxon>Trichoderma</taxon>
    </lineage>
</organism>
<keyword evidence="3" id="KW-1185">Reference proteome</keyword>
<feature type="compositionally biased region" description="Polar residues" evidence="1">
    <location>
        <begin position="80"/>
        <end position="91"/>
    </location>
</feature>